<reference evidence="5 6" key="1">
    <citation type="submission" date="2019-07" db="EMBL/GenBank/DDBJ databases">
        <title>Draft genome sequence of Brevibacterium aurantiacum XU54 isolated from Xinjiang China.</title>
        <authorList>
            <person name="Xu X."/>
        </authorList>
    </citation>
    <scope>NUCLEOTIDE SEQUENCE [LARGE SCALE GENOMIC DNA]</scope>
    <source>
        <strain evidence="5 6">XU54</strain>
    </source>
</reference>
<dbReference type="SUPFAM" id="SSF51182">
    <property type="entry name" value="RmlC-like cupins"/>
    <property type="match status" value="1"/>
</dbReference>
<gene>
    <name evidence="5" type="ORF">FO013_14025</name>
</gene>
<dbReference type="RefSeq" id="WP_143923204.1">
    <property type="nucleotide sequence ID" value="NZ_VLTK01000008.1"/>
</dbReference>
<feature type="domain" description="HTH araC/xylS-type" evidence="4">
    <location>
        <begin position="155"/>
        <end position="251"/>
    </location>
</feature>
<evidence type="ECO:0000256" key="3">
    <source>
        <dbReference type="ARBA" id="ARBA00023163"/>
    </source>
</evidence>
<dbReference type="Pfam" id="PF12833">
    <property type="entry name" value="HTH_18"/>
    <property type="match status" value="2"/>
</dbReference>
<dbReference type="Gene3D" id="2.60.120.10">
    <property type="entry name" value="Jelly Rolls"/>
    <property type="match status" value="1"/>
</dbReference>
<dbReference type="InterPro" id="IPR009057">
    <property type="entry name" value="Homeodomain-like_sf"/>
</dbReference>
<proteinExistence type="predicted"/>
<dbReference type="EMBL" id="VLTK01000008">
    <property type="protein sequence ID" value="TSI14495.1"/>
    <property type="molecule type" value="Genomic_DNA"/>
</dbReference>
<dbReference type="Proteomes" id="UP000316406">
    <property type="component" value="Unassembled WGS sequence"/>
</dbReference>
<dbReference type="PROSITE" id="PS01124">
    <property type="entry name" value="HTH_ARAC_FAMILY_2"/>
    <property type="match status" value="2"/>
</dbReference>
<dbReference type="GO" id="GO:0043565">
    <property type="term" value="F:sequence-specific DNA binding"/>
    <property type="evidence" value="ECO:0007669"/>
    <property type="project" value="InterPro"/>
</dbReference>
<dbReference type="PANTHER" id="PTHR11019">
    <property type="entry name" value="HTH-TYPE TRANSCRIPTIONAL REGULATOR NIMR"/>
    <property type="match status" value="1"/>
</dbReference>
<dbReference type="Gene3D" id="1.10.10.60">
    <property type="entry name" value="Homeodomain-like"/>
    <property type="match status" value="2"/>
</dbReference>
<name>A0A556CAL6_BREAU</name>
<dbReference type="SMART" id="SM00342">
    <property type="entry name" value="HTH_ARAC"/>
    <property type="match status" value="2"/>
</dbReference>
<evidence type="ECO:0000313" key="6">
    <source>
        <dbReference type="Proteomes" id="UP000316406"/>
    </source>
</evidence>
<dbReference type="GO" id="GO:0003700">
    <property type="term" value="F:DNA-binding transcription factor activity"/>
    <property type="evidence" value="ECO:0007669"/>
    <property type="project" value="InterPro"/>
</dbReference>
<dbReference type="InterPro" id="IPR011051">
    <property type="entry name" value="RmlC_Cupin_sf"/>
</dbReference>
<keyword evidence="2" id="KW-0238">DNA-binding</keyword>
<keyword evidence="6" id="KW-1185">Reference proteome</keyword>
<keyword evidence="3" id="KW-0804">Transcription</keyword>
<dbReference type="OrthoDB" id="2039152at2"/>
<dbReference type="InterPro" id="IPR003313">
    <property type="entry name" value="AraC-bd"/>
</dbReference>
<dbReference type="Pfam" id="PF02311">
    <property type="entry name" value="AraC_binding"/>
    <property type="match status" value="1"/>
</dbReference>
<dbReference type="InterPro" id="IPR014710">
    <property type="entry name" value="RmlC-like_jellyroll"/>
</dbReference>
<dbReference type="PANTHER" id="PTHR11019:SF159">
    <property type="entry name" value="TRANSCRIPTIONAL REGULATOR-RELATED"/>
    <property type="match status" value="1"/>
</dbReference>
<keyword evidence="1" id="KW-0805">Transcription regulation</keyword>
<feature type="domain" description="HTH araC/xylS-type" evidence="4">
    <location>
        <begin position="447"/>
        <end position="514"/>
    </location>
</feature>
<dbReference type="CDD" id="cd02208">
    <property type="entry name" value="cupin_RmlC-like"/>
    <property type="match status" value="1"/>
</dbReference>
<protein>
    <submittedName>
        <fullName evidence="5">Helix-turn-helix domain-containing protein</fullName>
    </submittedName>
</protein>
<accession>A0A556CAL6</accession>
<sequence>MTVAVTQAPPIPPSRMGASWLHDLNLLLWVRSGCAEIRTEGGAVERVHAGQGIWMPAGPSMTVTTKAETVAFPYPVPRGVDPEAPSRIVRFAVPEQWQDWLILHFVQGSTTLRVFGYSPETLSGALGIADATRPSAAPGWVPGDQPPMPSAAGAHAVARELRANPALDHSLDEWAKLTTSSVSSLRRGFLAGGRPFELWRTLTRLAAGCDYLAAGFDIEHTATLVGFSSRNGFTRAFGHCYGITPSNYAVRAAASYRGSTFRVAAARGTAALARILGRTGAYDASPAVTRELPSTHTSWHANDLHVLAWIYKGQGFLRIGEYHHRRREGEAVWIPAGVDHQAGNHEGSIGLPIAYLDPKDLRMTEPMRAQFPPSWNDYLLHRVIATRSMLRPSEFDPRAILDLFAEQLAMQRTRAVPMPTDQRARTVAADFLAGMRWPAAYRIDAGVHEVFRSETGMTIARWQHVARMQIAAELLEAGAAPSIVARRVGYAHPRSFSRAFRSSYQMTPSEYCKRSERCGLSG</sequence>
<evidence type="ECO:0000259" key="4">
    <source>
        <dbReference type="PROSITE" id="PS01124"/>
    </source>
</evidence>
<comment type="caution">
    <text evidence="5">The sequence shown here is derived from an EMBL/GenBank/DDBJ whole genome shotgun (WGS) entry which is preliminary data.</text>
</comment>
<evidence type="ECO:0000256" key="1">
    <source>
        <dbReference type="ARBA" id="ARBA00023015"/>
    </source>
</evidence>
<dbReference type="SUPFAM" id="SSF46689">
    <property type="entry name" value="Homeodomain-like"/>
    <property type="match status" value="2"/>
</dbReference>
<dbReference type="AlphaFoldDB" id="A0A556CAL6"/>
<organism evidence="5 6">
    <name type="scientific">Brevibacterium aurantiacum</name>
    <dbReference type="NCBI Taxonomy" id="273384"/>
    <lineage>
        <taxon>Bacteria</taxon>
        <taxon>Bacillati</taxon>
        <taxon>Actinomycetota</taxon>
        <taxon>Actinomycetes</taxon>
        <taxon>Micrococcales</taxon>
        <taxon>Brevibacteriaceae</taxon>
        <taxon>Brevibacterium</taxon>
    </lineage>
</organism>
<evidence type="ECO:0000313" key="5">
    <source>
        <dbReference type="EMBL" id="TSI14495.1"/>
    </source>
</evidence>
<dbReference type="InterPro" id="IPR018060">
    <property type="entry name" value="HTH_AraC"/>
</dbReference>
<evidence type="ECO:0000256" key="2">
    <source>
        <dbReference type="ARBA" id="ARBA00023125"/>
    </source>
</evidence>